<dbReference type="InterPro" id="IPR003682">
    <property type="entry name" value="rRNA_ssu_MeTfrase_G"/>
</dbReference>
<comment type="caution">
    <text evidence="7">The sequence shown here is derived from an EMBL/GenBank/DDBJ whole genome shotgun (WGS) entry which is preliminary data.</text>
</comment>
<evidence type="ECO:0000313" key="8">
    <source>
        <dbReference type="Proteomes" id="UP000641954"/>
    </source>
</evidence>
<keyword evidence="2 6" id="KW-0698">rRNA processing</keyword>
<evidence type="ECO:0000256" key="6">
    <source>
        <dbReference type="HAMAP-Rule" id="MF_00074"/>
    </source>
</evidence>
<dbReference type="EMBL" id="JACJSK010000026">
    <property type="protein sequence ID" value="MBD2545675.1"/>
    <property type="molecule type" value="Genomic_DNA"/>
</dbReference>
<evidence type="ECO:0000313" key="7">
    <source>
        <dbReference type="EMBL" id="MBD2545675.1"/>
    </source>
</evidence>
<dbReference type="CDD" id="cd02440">
    <property type="entry name" value="AdoMet_MTases"/>
    <property type="match status" value="1"/>
</dbReference>
<dbReference type="EC" id="2.1.1.-" evidence="6"/>
<gene>
    <name evidence="6 7" type="primary">rsmG</name>
    <name evidence="7" type="ORF">H6G72_17895</name>
</gene>
<feature type="binding site" evidence="6">
    <location>
        <begin position="117"/>
        <end position="119"/>
    </location>
    <ligand>
        <name>S-adenosyl-L-methionine</name>
        <dbReference type="ChEBI" id="CHEBI:59789"/>
    </ligand>
</feature>
<keyword evidence="5 6" id="KW-0949">S-adenosyl-L-methionine</keyword>
<proteinExistence type="inferred from homology"/>
<evidence type="ECO:0000256" key="3">
    <source>
        <dbReference type="ARBA" id="ARBA00022603"/>
    </source>
</evidence>
<dbReference type="NCBIfam" id="TIGR00138">
    <property type="entry name" value="rsmG_gidB"/>
    <property type="match status" value="1"/>
</dbReference>
<evidence type="ECO:0000256" key="2">
    <source>
        <dbReference type="ARBA" id="ARBA00022552"/>
    </source>
</evidence>
<dbReference type="RefSeq" id="WP_054469393.1">
    <property type="nucleotide sequence ID" value="NZ_JACJSK010000026.1"/>
</dbReference>
<comment type="subcellular location">
    <subcellularLocation>
        <location evidence="6">Cytoplasm</location>
    </subcellularLocation>
</comment>
<feature type="binding site" evidence="6">
    <location>
        <position position="94"/>
    </location>
    <ligand>
        <name>S-adenosyl-L-methionine</name>
        <dbReference type="ChEBI" id="CHEBI:59789"/>
    </ligand>
</feature>
<evidence type="ECO:0000256" key="5">
    <source>
        <dbReference type="ARBA" id="ARBA00022691"/>
    </source>
</evidence>
<organism evidence="7 8">
    <name type="scientific">Planktothricoides raciborskii FACHB-1370</name>
    <dbReference type="NCBI Taxonomy" id="2949576"/>
    <lineage>
        <taxon>Bacteria</taxon>
        <taxon>Bacillati</taxon>
        <taxon>Cyanobacteriota</taxon>
        <taxon>Cyanophyceae</taxon>
        <taxon>Oscillatoriophycideae</taxon>
        <taxon>Oscillatoriales</taxon>
        <taxon>Oscillatoriaceae</taxon>
        <taxon>Planktothricoides</taxon>
    </lineage>
</organism>
<comment type="similarity">
    <text evidence="6">Belongs to the methyltransferase superfamily. RNA methyltransferase RsmG family.</text>
</comment>
<keyword evidence="1 6" id="KW-0963">Cytoplasm</keyword>
<dbReference type="InterPro" id="IPR029063">
    <property type="entry name" value="SAM-dependent_MTases_sf"/>
</dbReference>
<dbReference type="PANTHER" id="PTHR31760:SF0">
    <property type="entry name" value="S-ADENOSYL-L-METHIONINE-DEPENDENT METHYLTRANSFERASES SUPERFAMILY PROTEIN"/>
    <property type="match status" value="1"/>
</dbReference>
<keyword evidence="3 6" id="KW-0489">Methyltransferase</keyword>
<dbReference type="Proteomes" id="UP000641954">
    <property type="component" value="Unassembled WGS sequence"/>
</dbReference>
<dbReference type="PANTHER" id="PTHR31760">
    <property type="entry name" value="S-ADENOSYL-L-METHIONINE-DEPENDENT METHYLTRANSFERASES SUPERFAMILY PROTEIN"/>
    <property type="match status" value="1"/>
</dbReference>
<reference evidence="7 8" key="1">
    <citation type="journal article" date="2020" name="ISME J.">
        <title>Comparative genomics reveals insights into cyanobacterial evolution and habitat adaptation.</title>
        <authorList>
            <person name="Chen M.Y."/>
            <person name="Teng W.K."/>
            <person name="Zhao L."/>
            <person name="Hu C.X."/>
            <person name="Zhou Y.K."/>
            <person name="Han B.P."/>
            <person name="Song L.R."/>
            <person name="Shu W.S."/>
        </authorList>
    </citation>
    <scope>NUCLEOTIDE SEQUENCE [LARGE SCALE GENOMIC DNA]</scope>
    <source>
        <strain evidence="7 8">FACHB-1370</strain>
    </source>
</reference>
<protein>
    <recommendedName>
        <fullName evidence="6">Ribosomal RNA small subunit methyltransferase G</fullName>
        <ecNumber evidence="6">2.1.1.-</ecNumber>
    </recommendedName>
    <alternativeName>
        <fullName evidence="6">16S rRNA 7-methylguanosine methyltransferase</fullName>
        <shortName evidence="6">16S rRNA m7G methyltransferase</shortName>
    </alternativeName>
</protein>
<evidence type="ECO:0000256" key="1">
    <source>
        <dbReference type="ARBA" id="ARBA00022490"/>
    </source>
</evidence>
<name>A0ABR8EGQ4_9CYAN</name>
<dbReference type="Gene3D" id="3.40.50.150">
    <property type="entry name" value="Vaccinia Virus protein VP39"/>
    <property type="match status" value="1"/>
</dbReference>
<keyword evidence="4 6" id="KW-0808">Transferase</keyword>
<feature type="binding site" evidence="6">
    <location>
        <begin position="145"/>
        <end position="146"/>
    </location>
    <ligand>
        <name>S-adenosyl-L-methionine</name>
        <dbReference type="ChEBI" id="CHEBI:59789"/>
    </ligand>
</feature>
<accession>A0ABR8EGQ4</accession>
<feature type="binding site" evidence="6">
    <location>
        <position position="164"/>
    </location>
    <ligand>
        <name>S-adenosyl-L-methionine</name>
        <dbReference type="ChEBI" id="CHEBI:59789"/>
    </ligand>
</feature>
<evidence type="ECO:0000256" key="4">
    <source>
        <dbReference type="ARBA" id="ARBA00022679"/>
    </source>
</evidence>
<dbReference type="SUPFAM" id="SSF53335">
    <property type="entry name" value="S-adenosyl-L-methionine-dependent methyltransferases"/>
    <property type="match status" value="1"/>
</dbReference>
<comment type="function">
    <text evidence="6">Specifically methylates the N7 position of a guanine in 16S rRNA.</text>
</comment>
<dbReference type="Pfam" id="PF02527">
    <property type="entry name" value="GidB"/>
    <property type="match status" value="1"/>
</dbReference>
<dbReference type="HAMAP" id="MF_00074">
    <property type="entry name" value="16SrRNA_methyltr_G"/>
    <property type="match status" value="1"/>
</dbReference>
<feature type="binding site" evidence="6">
    <location>
        <position position="99"/>
    </location>
    <ligand>
        <name>S-adenosyl-L-methionine</name>
        <dbReference type="ChEBI" id="CHEBI:59789"/>
    </ligand>
</feature>
<sequence>MAKNIIQQSGLPKYIHLWQSTMNWQPDEGHILEFQSFYDFILEANQQMNLTRIVEPKEFWEKHLWDSLRGISPFLQGDSIATENEMPVQLIDIGTGAGFPGLPIAIARPDWQVTLFDSTNKKIIFINSVIHRLGMENAKAITARAEELGQEAEHRSQYHVAVTRAVAEASVCAEYALPLLKIGGLGILYRGNWTDAETDSLEIAVKKLGGAIDFIEKFETPFSKAIRHCIYLRKIAPTPEEYPRTVGLPSHKPL</sequence>
<keyword evidence="8" id="KW-1185">Reference proteome</keyword>